<evidence type="ECO:0000313" key="1">
    <source>
        <dbReference type="EnsemblPlants" id="MELO3C012637.2.1"/>
    </source>
</evidence>
<dbReference type="EnsemblPlants" id="MELO3C012637.2.1">
    <property type="protein sequence ID" value="MELO3C012637.2.1"/>
    <property type="gene ID" value="MELO3C012637.2"/>
</dbReference>
<sequence length="153" mass="17287">MHRRIRELFGSWVKSHPATKGLLHKSFPYYDDLSYVFDKDQTTGARSETFVDAGSNVPNMFNDGVPLSNSHHEDIPTIYSQGVHMSLDKMFGTRAGQVSERKNCSSGSKRKRGGQHYEMVEVIRSAMEFENDQLKAIADWPKEKTCNGGRIAC</sequence>
<proteinExistence type="predicted"/>
<organism evidence="1">
    <name type="scientific">Cucumis melo</name>
    <name type="common">Muskmelon</name>
    <dbReference type="NCBI Taxonomy" id="3656"/>
    <lineage>
        <taxon>Eukaryota</taxon>
        <taxon>Viridiplantae</taxon>
        <taxon>Streptophyta</taxon>
        <taxon>Embryophyta</taxon>
        <taxon>Tracheophyta</taxon>
        <taxon>Spermatophyta</taxon>
        <taxon>Magnoliopsida</taxon>
        <taxon>eudicotyledons</taxon>
        <taxon>Gunneridae</taxon>
        <taxon>Pentapetalae</taxon>
        <taxon>rosids</taxon>
        <taxon>fabids</taxon>
        <taxon>Cucurbitales</taxon>
        <taxon>Cucurbitaceae</taxon>
        <taxon>Benincaseae</taxon>
        <taxon>Cucumis</taxon>
    </lineage>
</organism>
<evidence type="ECO:0008006" key="2">
    <source>
        <dbReference type="Google" id="ProtNLM"/>
    </source>
</evidence>
<protein>
    <recommendedName>
        <fullName evidence="2">Retrotransposon protein</fullName>
    </recommendedName>
</protein>
<accession>A0A9I9D407</accession>
<name>A0A9I9D407_CUCME</name>
<dbReference type="PANTHER" id="PTHR46250">
    <property type="entry name" value="MYB/SANT-LIKE DNA-BINDING DOMAIN PROTEIN-RELATED"/>
    <property type="match status" value="1"/>
</dbReference>
<reference evidence="1" key="1">
    <citation type="submission" date="2023-03" db="UniProtKB">
        <authorList>
            <consortium name="EnsemblPlants"/>
        </authorList>
    </citation>
    <scope>IDENTIFICATION</scope>
</reference>
<dbReference type="PANTHER" id="PTHR46250:SF18">
    <property type="entry name" value="MYB_SANT-LIKE DOMAIN-CONTAINING PROTEIN"/>
    <property type="match status" value="1"/>
</dbReference>
<dbReference type="Gramene" id="MELO3C012637.2.1">
    <property type="protein sequence ID" value="MELO3C012637.2.1"/>
    <property type="gene ID" value="MELO3C012637.2"/>
</dbReference>
<dbReference type="AlphaFoldDB" id="A0A9I9D407"/>